<dbReference type="InterPro" id="IPR013149">
    <property type="entry name" value="ADH-like_C"/>
</dbReference>
<name>A0A6G1H9H8_9PEZI</name>
<dbReference type="InterPro" id="IPR020843">
    <property type="entry name" value="ER"/>
</dbReference>
<dbReference type="Gene3D" id="3.90.180.10">
    <property type="entry name" value="Medium-chain alcohol dehydrogenases, catalytic domain"/>
    <property type="match status" value="2"/>
</dbReference>
<evidence type="ECO:0000313" key="7">
    <source>
        <dbReference type="EMBL" id="KAF1989883.1"/>
    </source>
</evidence>
<evidence type="ECO:0000313" key="8">
    <source>
        <dbReference type="Proteomes" id="UP000800041"/>
    </source>
</evidence>
<keyword evidence="3" id="KW-0479">Metal-binding</keyword>
<keyword evidence="5" id="KW-0560">Oxidoreductase</keyword>
<comment type="cofactor">
    <cofactor evidence="1">
        <name>Zn(2+)</name>
        <dbReference type="ChEBI" id="CHEBI:29105"/>
    </cofactor>
</comment>
<evidence type="ECO:0000259" key="6">
    <source>
        <dbReference type="SMART" id="SM00829"/>
    </source>
</evidence>
<evidence type="ECO:0000256" key="3">
    <source>
        <dbReference type="ARBA" id="ARBA00022723"/>
    </source>
</evidence>
<dbReference type="InterPro" id="IPR036291">
    <property type="entry name" value="NAD(P)-bd_dom_sf"/>
</dbReference>
<evidence type="ECO:0000256" key="2">
    <source>
        <dbReference type="ARBA" id="ARBA00008072"/>
    </source>
</evidence>
<keyword evidence="8" id="KW-1185">Reference proteome</keyword>
<evidence type="ECO:0000256" key="4">
    <source>
        <dbReference type="ARBA" id="ARBA00022833"/>
    </source>
</evidence>
<dbReference type="PANTHER" id="PTHR43350:SF2">
    <property type="entry name" value="GROES-LIKE ZINC-BINDING ALCOHOL DEHYDROGENASE FAMILY PROTEIN"/>
    <property type="match status" value="1"/>
</dbReference>
<dbReference type="InterPro" id="IPR011032">
    <property type="entry name" value="GroES-like_sf"/>
</dbReference>
<dbReference type="GO" id="GO:0046872">
    <property type="term" value="F:metal ion binding"/>
    <property type="evidence" value="ECO:0007669"/>
    <property type="project" value="UniProtKB-KW"/>
</dbReference>
<dbReference type="Pfam" id="PF00107">
    <property type="entry name" value="ADH_zinc_N"/>
    <property type="match status" value="1"/>
</dbReference>
<organism evidence="7 8">
    <name type="scientific">Aulographum hederae CBS 113979</name>
    <dbReference type="NCBI Taxonomy" id="1176131"/>
    <lineage>
        <taxon>Eukaryota</taxon>
        <taxon>Fungi</taxon>
        <taxon>Dikarya</taxon>
        <taxon>Ascomycota</taxon>
        <taxon>Pezizomycotina</taxon>
        <taxon>Dothideomycetes</taxon>
        <taxon>Pleosporomycetidae</taxon>
        <taxon>Aulographales</taxon>
        <taxon>Aulographaceae</taxon>
    </lineage>
</organism>
<dbReference type="EMBL" id="ML977143">
    <property type="protein sequence ID" value="KAF1989883.1"/>
    <property type="molecule type" value="Genomic_DNA"/>
</dbReference>
<dbReference type="PANTHER" id="PTHR43350">
    <property type="entry name" value="NAD-DEPENDENT ALCOHOL DEHYDROGENASE"/>
    <property type="match status" value="1"/>
</dbReference>
<reference evidence="7" key="1">
    <citation type="journal article" date="2020" name="Stud. Mycol.">
        <title>101 Dothideomycetes genomes: a test case for predicting lifestyles and emergence of pathogens.</title>
        <authorList>
            <person name="Haridas S."/>
            <person name="Albert R."/>
            <person name="Binder M."/>
            <person name="Bloem J."/>
            <person name="Labutti K."/>
            <person name="Salamov A."/>
            <person name="Andreopoulos B."/>
            <person name="Baker S."/>
            <person name="Barry K."/>
            <person name="Bills G."/>
            <person name="Bluhm B."/>
            <person name="Cannon C."/>
            <person name="Castanera R."/>
            <person name="Culley D."/>
            <person name="Daum C."/>
            <person name="Ezra D."/>
            <person name="Gonzalez J."/>
            <person name="Henrissat B."/>
            <person name="Kuo A."/>
            <person name="Liang C."/>
            <person name="Lipzen A."/>
            <person name="Lutzoni F."/>
            <person name="Magnuson J."/>
            <person name="Mondo S."/>
            <person name="Nolan M."/>
            <person name="Ohm R."/>
            <person name="Pangilinan J."/>
            <person name="Park H.-J."/>
            <person name="Ramirez L."/>
            <person name="Alfaro M."/>
            <person name="Sun H."/>
            <person name="Tritt A."/>
            <person name="Yoshinaga Y."/>
            <person name="Zwiers L.-H."/>
            <person name="Turgeon B."/>
            <person name="Goodwin S."/>
            <person name="Spatafora J."/>
            <person name="Crous P."/>
            <person name="Grigoriev I."/>
        </authorList>
    </citation>
    <scope>NUCLEOTIDE SEQUENCE</scope>
    <source>
        <strain evidence="7">CBS 113979</strain>
    </source>
</reference>
<proteinExistence type="inferred from homology"/>
<dbReference type="SMART" id="SM00829">
    <property type="entry name" value="PKS_ER"/>
    <property type="match status" value="1"/>
</dbReference>
<comment type="similarity">
    <text evidence="2">Belongs to the zinc-containing alcohol dehydrogenase family.</text>
</comment>
<dbReference type="Gene3D" id="3.40.50.720">
    <property type="entry name" value="NAD(P)-binding Rossmann-like Domain"/>
    <property type="match status" value="1"/>
</dbReference>
<dbReference type="SUPFAM" id="SSF50129">
    <property type="entry name" value="GroES-like"/>
    <property type="match status" value="1"/>
</dbReference>
<gene>
    <name evidence="7" type="ORF">K402DRAFT_401395</name>
</gene>
<sequence>MSTTTTTTESFHGPAIVSRDAARDGGWKIEDVHLRPIKDDELVIQVVASGICHTDLVFGDAPAGSSSLVQYPKVLGHEGKMKNTGLWNCTPEQLLTLPSPQTGSGYVKAVGSAVTVASLGDPVLLSFASCQNCLVCKKGRPSHCANFNALNFFGSPVFHTSTPSSTSSSNPDITALFFGQSSFASLTIVHASSVVNVKGLIKNDDELKLLAPLGCGIQTGSGTVMNVAQPSPTDSIAIFGLGGVGMSAIMAAKIRGCKIIIGVDRVASRLKLAKELGATHAIDTSAFAAGDLSALVTAIREITPENLGADIVIDTTGVMPLVQAGIEAAAPLGRIIQVGTPPEGGSVAIQAMAFMCGGKQYIGAVEGHAVPEKYVPEMIRWWREGKFPVEKFIKFFEAGEFMQGVKEMKDGSCLKPVVVW</sequence>
<accession>A0A6G1H9H8</accession>
<evidence type="ECO:0000256" key="5">
    <source>
        <dbReference type="ARBA" id="ARBA00023002"/>
    </source>
</evidence>
<dbReference type="SUPFAM" id="SSF51735">
    <property type="entry name" value="NAD(P)-binding Rossmann-fold domains"/>
    <property type="match status" value="1"/>
</dbReference>
<feature type="domain" description="Enoyl reductase (ER)" evidence="6">
    <location>
        <begin position="25"/>
        <end position="419"/>
    </location>
</feature>
<dbReference type="AlphaFoldDB" id="A0A6G1H9H8"/>
<dbReference type="CDD" id="cd08278">
    <property type="entry name" value="benzyl_alcohol_DH"/>
    <property type="match status" value="1"/>
</dbReference>
<dbReference type="Proteomes" id="UP000800041">
    <property type="component" value="Unassembled WGS sequence"/>
</dbReference>
<dbReference type="GO" id="GO:0016491">
    <property type="term" value="F:oxidoreductase activity"/>
    <property type="evidence" value="ECO:0007669"/>
    <property type="project" value="UniProtKB-KW"/>
</dbReference>
<evidence type="ECO:0000256" key="1">
    <source>
        <dbReference type="ARBA" id="ARBA00001947"/>
    </source>
</evidence>
<dbReference type="InterPro" id="IPR013154">
    <property type="entry name" value="ADH-like_N"/>
</dbReference>
<dbReference type="OrthoDB" id="1560166at2759"/>
<dbReference type="Pfam" id="PF08240">
    <property type="entry name" value="ADH_N"/>
    <property type="match status" value="1"/>
</dbReference>
<protein>
    <submittedName>
        <fullName evidence="7">Putative alcohol dehydrogenase</fullName>
    </submittedName>
</protein>
<keyword evidence="4" id="KW-0862">Zinc</keyword>